<dbReference type="RefSeq" id="WP_013893831.1">
    <property type="nucleotide sequence ID" value="NC_015675.1"/>
</dbReference>
<gene>
    <name evidence="2" type="ordered locus">Mesop_2653</name>
</gene>
<protein>
    <recommendedName>
        <fullName evidence="1">KTSC domain-containing protein</fullName>
    </recommendedName>
</protein>
<sequence>MPSTAIRNTQYDPATRILSVWFVPSGNRYDYLDVAPATYAAFRKASSKGRFFNEFIVAWHDRRYALFLTRFQLFVLTQFPRESATRFSRENRFTLFLELLLEAMRHLPEAARAACAAGVADVGLRT</sequence>
<feature type="domain" description="KTSC" evidence="1">
    <location>
        <begin position="3"/>
        <end position="56"/>
    </location>
</feature>
<dbReference type="InterPro" id="IPR025309">
    <property type="entry name" value="KTSC_dom"/>
</dbReference>
<dbReference type="Pfam" id="PF13619">
    <property type="entry name" value="KTSC"/>
    <property type="match status" value="1"/>
</dbReference>
<dbReference type="eggNOG" id="ENOG50330XD">
    <property type="taxonomic scope" value="Bacteria"/>
</dbReference>
<dbReference type="HOGENOM" id="CLU_1978894_0_0_5"/>
<dbReference type="STRING" id="536019.Mesop_2653"/>
<evidence type="ECO:0000313" key="3">
    <source>
        <dbReference type="Proteomes" id="UP000001623"/>
    </source>
</evidence>
<accession>F7Y206</accession>
<dbReference type="KEGG" id="mop:Mesop_2653"/>
<dbReference type="AlphaFoldDB" id="F7Y206"/>
<proteinExistence type="predicted"/>
<dbReference type="EMBL" id="CP002279">
    <property type="protein sequence ID" value="AEH87122.1"/>
    <property type="molecule type" value="Genomic_DNA"/>
</dbReference>
<evidence type="ECO:0000313" key="2">
    <source>
        <dbReference type="EMBL" id="AEH87122.1"/>
    </source>
</evidence>
<name>F7Y206_MESOW</name>
<organism evidence="2 3">
    <name type="scientific">Mesorhizobium opportunistum (strain LMG 24607 / HAMBI 3007 / WSM2075)</name>
    <dbReference type="NCBI Taxonomy" id="536019"/>
    <lineage>
        <taxon>Bacteria</taxon>
        <taxon>Pseudomonadati</taxon>
        <taxon>Pseudomonadota</taxon>
        <taxon>Alphaproteobacteria</taxon>
        <taxon>Hyphomicrobiales</taxon>
        <taxon>Phyllobacteriaceae</taxon>
        <taxon>Mesorhizobium</taxon>
    </lineage>
</organism>
<evidence type="ECO:0000259" key="1">
    <source>
        <dbReference type="Pfam" id="PF13619"/>
    </source>
</evidence>
<dbReference type="Proteomes" id="UP000001623">
    <property type="component" value="Chromosome"/>
</dbReference>
<reference evidence="2 3" key="1">
    <citation type="submission" date="2010-10" db="EMBL/GenBank/DDBJ databases">
        <title>Complete sequence of Mesorhizobium opportunistum WSM2075.</title>
        <authorList>
            <consortium name="US DOE Joint Genome Institute"/>
            <person name="Lucas S."/>
            <person name="Copeland A."/>
            <person name="Lapidus A."/>
            <person name="Cheng J.-F."/>
            <person name="Bruce D."/>
            <person name="Goodwin L."/>
            <person name="Pitluck S."/>
            <person name="Chertkov O."/>
            <person name="Misra M."/>
            <person name="Detter J.C."/>
            <person name="Han C."/>
            <person name="Tapia R."/>
            <person name="Land M."/>
            <person name="Hauser L."/>
            <person name="Kyrpides N."/>
            <person name="Ovchinnikova G."/>
            <person name="Mavrommatis K.M."/>
            <person name="Tiwari R.P."/>
            <person name="Howieson J.G."/>
            <person name="O'Hara G.W."/>
            <person name="Nandasena K.G."/>
            <person name="Woyke T."/>
        </authorList>
    </citation>
    <scope>NUCLEOTIDE SEQUENCE [LARGE SCALE GENOMIC DNA]</scope>
    <source>
        <strain evidence="3">LMG 24607 / HAMBI 3007 / WSM2075</strain>
    </source>
</reference>